<feature type="transmembrane region" description="Helical" evidence="8">
    <location>
        <begin position="786"/>
        <end position="806"/>
    </location>
</feature>
<dbReference type="InterPro" id="IPR023299">
    <property type="entry name" value="ATPase_P-typ_cyto_dom_N"/>
</dbReference>
<feature type="transmembrane region" description="Helical" evidence="8">
    <location>
        <begin position="744"/>
        <end position="765"/>
    </location>
</feature>
<dbReference type="GO" id="GO:0016020">
    <property type="term" value="C:membrane"/>
    <property type="evidence" value="ECO:0007669"/>
    <property type="project" value="UniProtKB-SubCell"/>
</dbReference>
<feature type="transmembrane region" description="Helical" evidence="8">
    <location>
        <begin position="818"/>
        <end position="839"/>
    </location>
</feature>
<evidence type="ECO:0000256" key="7">
    <source>
        <dbReference type="ARBA" id="ARBA00023136"/>
    </source>
</evidence>
<reference evidence="11 12" key="1">
    <citation type="submission" date="2024-06" db="EMBL/GenBank/DDBJ databases">
        <title>A chromosome level genome sequence of Diviner's sage (Salvia divinorum).</title>
        <authorList>
            <person name="Ford S.A."/>
            <person name="Ro D.-K."/>
            <person name="Ness R.W."/>
            <person name="Phillips M.A."/>
        </authorList>
    </citation>
    <scope>NUCLEOTIDE SEQUENCE [LARGE SCALE GENOMIC DNA]</scope>
    <source>
        <strain evidence="11">SAF-2024a</strain>
        <tissue evidence="11">Leaf</tissue>
    </source>
</reference>
<dbReference type="InterPro" id="IPR059000">
    <property type="entry name" value="ATPase_P-type_domA"/>
</dbReference>
<feature type="domain" description="Cation-transporting P-type ATPase C-terminal" evidence="10">
    <location>
        <begin position="737"/>
        <end position="905"/>
    </location>
</feature>
<dbReference type="Pfam" id="PF00122">
    <property type="entry name" value="E1-E2_ATPase"/>
    <property type="match status" value="1"/>
</dbReference>
<keyword evidence="4" id="KW-0106">Calcium</keyword>
<dbReference type="GO" id="GO:0046872">
    <property type="term" value="F:metal ion binding"/>
    <property type="evidence" value="ECO:0007669"/>
    <property type="project" value="UniProtKB-KW"/>
</dbReference>
<accession>A0ABD1FQZ8</accession>
<dbReference type="SUPFAM" id="SSF81665">
    <property type="entry name" value="Calcium ATPase, transmembrane domain M"/>
    <property type="match status" value="1"/>
</dbReference>
<dbReference type="Gene3D" id="3.40.1110.10">
    <property type="entry name" value="Calcium-transporting ATPase, cytoplasmic domain N"/>
    <property type="match status" value="1"/>
</dbReference>
<evidence type="ECO:0000256" key="4">
    <source>
        <dbReference type="ARBA" id="ARBA00022837"/>
    </source>
</evidence>
<dbReference type="SUPFAM" id="SSF81660">
    <property type="entry name" value="Metal cation-transporting ATPase, ATP-binding domain N"/>
    <property type="match status" value="1"/>
</dbReference>
<evidence type="ECO:0000259" key="9">
    <source>
        <dbReference type="Pfam" id="PF00122"/>
    </source>
</evidence>
<dbReference type="InterPro" id="IPR036412">
    <property type="entry name" value="HAD-like_sf"/>
</dbReference>
<keyword evidence="12" id="KW-1185">Reference proteome</keyword>
<evidence type="ECO:0000256" key="5">
    <source>
        <dbReference type="ARBA" id="ARBA00022842"/>
    </source>
</evidence>
<feature type="transmembrane region" description="Helical" evidence="8">
    <location>
        <begin position="98"/>
        <end position="115"/>
    </location>
</feature>
<evidence type="ECO:0000259" key="10">
    <source>
        <dbReference type="Pfam" id="PF00689"/>
    </source>
</evidence>
<dbReference type="Gene3D" id="3.40.50.1000">
    <property type="entry name" value="HAD superfamily/HAD-like"/>
    <property type="match status" value="1"/>
</dbReference>
<dbReference type="SUPFAM" id="SSF56784">
    <property type="entry name" value="HAD-like"/>
    <property type="match status" value="1"/>
</dbReference>
<comment type="subcellular location">
    <subcellularLocation>
        <location evidence="1">Membrane</location>
    </subcellularLocation>
</comment>
<keyword evidence="3" id="KW-0479">Metal-binding</keyword>
<evidence type="ECO:0000256" key="8">
    <source>
        <dbReference type="SAM" id="Phobius"/>
    </source>
</evidence>
<dbReference type="SUPFAM" id="SSF81653">
    <property type="entry name" value="Calcium ATPase, transduction domain A"/>
    <property type="match status" value="1"/>
</dbReference>
<protein>
    <submittedName>
        <fullName evidence="11">P-type Ca(2+) transporter</fullName>
    </submittedName>
</protein>
<feature type="transmembrane region" description="Helical" evidence="8">
    <location>
        <begin position="121"/>
        <end position="145"/>
    </location>
</feature>
<dbReference type="InterPro" id="IPR023298">
    <property type="entry name" value="ATPase_P-typ_TM_dom_sf"/>
</dbReference>
<feature type="transmembrane region" description="Helical" evidence="8">
    <location>
        <begin position="851"/>
        <end position="871"/>
    </location>
</feature>
<evidence type="ECO:0000256" key="6">
    <source>
        <dbReference type="ARBA" id="ARBA00022989"/>
    </source>
</evidence>
<name>A0ABD1FQZ8_SALDI</name>
<keyword evidence="2 8" id="KW-0812">Transmembrane</keyword>
<keyword evidence="5" id="KW-0460">Magnesium</keyword>
<dbReference type="InterPro" id="IPR008250">
    <property type="entry name" value="ATPase_P-typ_transduc_dom_A_sf"/>
</dbReference>
<evidence type="ECO:0000313" key="11">
    <source>
        <dbReference type="EMBL" id="KAL1534092.1"/>
    </source>
</evidence>
<sequence>MLQSEGGGSDEYLLTREILAEAVERNCRDALDHYGGIQYIASALRTNLEAGIIGDPTDLKSRSEAFGSNMATSQSQRRRPLHHTIKCILCNALRDTTILLLLSCATLSLAIGIKINGAAEGIAYALLFLLAMSSVVCFGAAARFLRERWMLRKFSKRNDDVWVVRNGLVDAILESDLVVGDIVWLTTGDRIPADGIFIHGDDSFQLKADLEVDYSRRPSLFTGREVSQGRCCMLVTSVGDNTERSRLIRNSIGDDRLQLLDAIEKTSSKFDKIWLSLWLILLVVQLVRCFIAKKVQADKDPKGVKNRMEDLMKEVVKKERLKAKGLFTMLLVLIFASREGLPLALFVSLLYSSHKIKSCKATVGQIQASATVGLITTICTTGLVLKHSKMAELWIGFDLVHHHLQMDAQLVEALSQGILLHSSPNGCFEEICLLSWARAVLGLNMECFYSSMVRYQMAANLWCSILEREGQVEDKVVVHVHWRGSPDSILPICSHYYTLQGNIETLDALKATAFKQLLPYGQCCFAFAYKREFRDEENNIKTLQSNLILLGLVCLKNPYSAEFIRAIQYCRESGVGVRFVVDDDINTARIIALYSGLLRCEDDGAIVDARDFKNQSEADRLNMVEDILVLANASPADKMLMVKYLRQKHHVVAAASAAIRDLPLLKQADVGIFFGTSNEDADIFVPSSDFSQIPAILSFGRRVCRSIEKIVQLKLIMEVSAFTISIISLLAGNGNEALGSLQLLWINLIMEILGAAAVAITTIYASSARANTDPVYGSGQIITRPMWMSIVVQSSFQVAVILILLLKGETVFQVSESVVGTMVFNCYAFCQVYLLLPAIEIRRGEVAARQSCFFLCIVAVIGILQVAVVEIDGVVTHRPRFDITLWCICVGISSLSLPLNWAANLIIRISRL</sequence>
<feature type="transmembrane region" description="Helical" evidence="8">
    <location>
        <begin position="883"/>
        <end position="907"/>
    </location>
</feature>
<dbReference type="Pfam" id="PF00689">
    <property type="entry name" value="Cation_ATPase_C"/>
    <property type="match status" value="1"/>
</dbReference>
<dbReference type="Gene3D" id="2.70.150.10">
    <property type="entry name" value="Calcium-transporting ATPase, cytoplasmic transduction domain A"/>
    <property type="match status" value="1"/>
</dbReference>
<evidence type="ECO:0000313" key="12">
    <source>
        <dbReference type="Proteomes" id="UP001567538"/>
    </source>
</evidence>
<keyword evidence="7 8" id="KW-0472">Membrane</keyword>
<dbReference type="PANTHER" id="PTHR24093">
    <property type="entry name" value="CATION TRANSPORTING ATPASE"/>
    <property type="match status" value="1"/>
</dbReference>
<dbReference type="InterPro" id="IPR006068">
    <property type="entry name" value="ATPase_P-typ_cation-transptr_C"/>
</dbReference>
<dbReference type="PANTHER" id="PTHR24093:SF432">
    <property type="entry name" value="CALCIUM-TRANSPORTING ATPASE 12, PLASMA MEMBRANE-TYPE-LIKE"/>
    <property type="match status" value="1"/>
</dbReference>
<dbReference type="Proteomes" id="UP001567538">
    <property type="component" value="Unassembled WGS sequence"/>
</dbReference>
<dbReference type="InterPro" id="IPR023214">
    <property type="entry name" value="HAD_sf"/>
</dbReference>
<feature type="transmembrane region" description="Helical" evidence="8">
    <location>
        <begin position="715"/>
        <end position="732"/>
    </location>
</feature>
<feature type="transmembrane region" description="Helical" evidence="8">
    <location>
        <begin position="326"/>
        <end position="351"/>
    </location>
</feature>
<gene>
    <name evidence="11" type="ORF">AAHA92_31491</name>
</gene>
<organism evidence="11 12">
    <name type="scientific">Salvia divinorum</name>
    <name type="common">Maria pastora</name>
    <name type="synonym">Diviner's sage</name>
    <dbReference type="NCBI Taxonomy" id="28513"/>
    <lineage>
        <taxon>Eukaryota</taxon>
        <taxon>Viridiplantae</taxon>
        <taxon>Streptophyta</taxon>
        <taxon>Embryophyta</taxon>
        <taxon>Tracheophyta</taxon>
        <taxon>Spermatophyta</taxon>
        <taxon>Magnoliopsida</taxon>
        <taxon>eudicotyledons</taxon>
        <taxon>Gunneridae</taxon>
        <taxon>Pentapetalae</taxon>
        <taxon>asterids</taxon>
        <taxon>lamiids</taxon>
        <taxon>Lamiales</taxon>
        <taxon>Lamiaceae</taxon>
        <taxon>Nepetoideae</taxon>
        <taxon>Mentheae</taxon>
        <taxon>Salviinae</taxon>
        <taxon>Salvia</taxon>
        <taxon>Salvia subgen. Calosphace</taxon>
    </lineage>
</organism>
<comment type="caution">
    <text evidence="11">The sequence shown here is derived from an EMBL/GenBank/DDBJ whole genome shotgun (WGS) entry which is preliminary data.</text>
</comment>
<keyword evidence="6 8" id="KW-1133">Transmembrane helix</keyword>
<evidence type="ECO:0000256" key="2">
    <source>
        <dbReference type="ARBA" id="ARBA00022692"/>
    </source>
</evidence>
<evidence type="ECO:0000256" key="1">
    <source>
        <dbReference type="ARBA" id="ARBA00004370"/>
    </source>
</evidence>
<dbReference type="EMBL" id="JBEAFC010000013">
    <property type="protein sequence ID" value="KAL1534092.1"/>
    <property type="molecule type" value="Genomic_DNA"/>
</dbReference>
<proteinExistence type="predicted"/>
<dbReference type="AlphaFoldDB" id="A0ABD1FQZ8"/>
<dbReference type="Gene3D" id="1.20.1110.10">
    <property type="entry name" value="Calcium-transporting ATPase, transmembrane domain"/>
    <property type="match status" value="1"/>
</dbReference>
<evidence type="ECO:0000256" key="3">
    <source>
        <dbReference type="ARBA" id="ARBA00022723"/>
    </source>
</evidence>
<feature type="domain" description="P-type ATPase A" evidence="9">
    <location>
        <begin position="158"/>
        <end position="249"/>
    </location>
</feature>